<dbReference type="EMBL" id="JAVDRD010000005">
    <property type="protein sequence ID" value="MDR6511523.1"/>
    <property type="molecule type" value="Genomic_DNA"/>
</dbReference>
<proteinExistence type="predicted"/>
<keyword evidence="2" id="KW-1185">Reference proteome</keyword>
<organism evidence="1 2">
    <name type="scientific">Novosphingobium capsulatum</name>
    <dbReference type="NCBI Taxonomy" id="13688"/>
    <lineage>
        <taxon>Bacteria</taxon>
        <taxon>Pseudomonadati</taxon>
        <taxon>Pseudomonadota</taxon>
        <taxon>Alphaproteobacteria</taxon>
        <taxon>Sphingomonadales</taxon>
        <taxon>Sphingomonadaceae</taxon>
        <taxon>Novosphingobium</taxon>
    </lineage>
</organism>
<evidence type="ECO:0000313" key="2">
    <source>
        <dbReference type="Proteomes" id="UP001184150"/>
    </source>
</evidence>
<sequence length="57" mass="6222">MTAQARFREADVKRAAAGVMRAGVPISRIEIDPDGKIVIIAGQPDEGRETNEWADLE</sequence>
<protein>
    <submittedName>
        <fullName evidence="1">Uncharacterized protein</fullName>
    </submittedName>
</protein>
<dbReference type="Proteomes" id="UP001184150">
    <property type="component" value="Unassembled WGS sequence"/>
</dbReference>
<dbReference type="RefSeq" id="WP_309805393.1">
    <property type="nucleotide sequence ID" value="NZ_JAVDRD010000005.1"/>
</dbReference>
<accession>A0ABU1MMG4</accession>
<evidence type="ECO:0000313" key="1">
    <source>
        <dbReference type="EMBL" id="MDR6511523.1"/>
    </source>
</evidence>
<reference evidence="1 2" key="1">
    <citation type="submission" date="2023-07" db="EMBL/GenBank/DDBJ databases">
        <title>Sorghum-associated microbial communities from plants grown in Nebraska, USA.</title>
        <authorList>
            <person name="Schachtman D."/>
        </authorList>
    </citation>
    <scope>NUCLEOTIDE SEQUENCE [LARGE SCALE GENOMIC DNA]</scope>
    <source>
        <strain evidence="1 2">DS1027</strain>
    </source>
</reference>
<gene>
    <name evidence="1" type="ORF">J2792_002395</name>
</gene>
<name>A0ABU1MMG4_9SPHN</name>
<comment type="caution">
    <text evidence="1">The sequence shown here is derived from an EMBL/GenBank/DDBJ whole genome shotgun (WGS) entry which is preliminary data.</text>
</comment>